<organism evidence="2 3">
    <name type="scientific">Gnathostoma spinigerum</name>
    <dbReference type="NCBI Taxonomy" id="75299"/>
    <lineage>
        <taxon>Eukaryota</taxon>
        <taxon>Metazoa</taxon>
        <taxon>Ecdysozoa</taxon>
        <taxon>Nematoda</taxon>
        <taxon>Chromadorea</taxon>
        <taxon>Rhabditida</taxon>
        <taxon>Spirurina</taxon>
        <taxon>Gnathostomatomorpha</taxon>
        <taxon>Gnathostomatoidea</taxon>
        <taxon>Gnathostomatidae</taxon>
        <taxon>Gnathostoma</taxon>
    </lineage>
</organism>
<dbReference type="EMBL" id="JBGFUD010007451">
    <property type="protein sequence ID" value="MFH4981559.1"/>
    <property type="molecule type" value="Genomic_DNA"/>
</dbReference>
<feature type="compositionally biased region" description="Polar residues" evidence="1">
    <location>
        <begin position="1"/>
        <end position="16"/>
    </location>
</feature>
<gene>
    <name evidence="2" type="ORF">AB6A40_008268</name>
</gene>
<evidence type="ECO:0000313" key="2">
    <source>
        <dbReference type="EMBL" id="MFH4981559.1"/>
    </source>
</evidence>
<feature type="region of interest" description="Disordered" evidence="1">
    <location>
        <begin position="1"/>
        <end position="20"/>
    </location>
</feature>
<name>A0ABD6EWC2_9BILA</name>
<comment type="caution">
    <text evidence="2">The sequence shown here is derived from an EMBL/GenBank/DDBJ whole genome shotgun (WGS) entry which is preliminary data.</text>
</comment>
<dbReference type="Proteomes" id="UP001608902">
    <property type="component" value="Unassembled WGS sequence"/>
</dbReference>
<dbReference type="AlphaFoldDB" id="A0ABD6EWC2"/>
<proteinExistence type="predicted"/>
<accession>A0ABD6EWC2</accession>
<reference evidence="2 3" key="1">
    <citation type="submission" date="2024-08" db="EMBL/GenBank/DDBJ databases">
        <title>Gnathostoma spinigerum genome.</title>
        <authorList>
            <person name="Gonzalez-Bertolin B."/>
            <person name="Monzon S."/>
            <person name="Zaballos A."/>
            <person name="Jimenez P."/>
            <person name="Dekumyoy P."/>
            <person name="Varona S."/>
            <person name="Cuesta I."/>
            <person name="Sumanam S."/>
            <person name="Adisakwattana P."/>
            <person name="Gasser R.B."/>
            <person name="Hernandez-Gonzalez A."/>
            <person name="Young N.D."/>
            <person name="Perteguer M.J."/>
        </authorList>
    </citation>
    <scope>NUCLEOTIDE SEQUENCE [LARGE SCALE GENOMIC DNA]</scope>
    <source>
        <strain evidence="2">AL3</strain>
        <tissue evidence="2">Liver</tissue>
    </source>
</reference>
<protein>
    <submittedName>
        <fullName evidence="2">Uncharacterized protein</fullName>
    </submittedName>
</protein>
<evidence type="ECO:0000313" key="3">
    <source>
        <dbReference type="Proteomes" id="UP001608902"/>
    </source>
</evidence>
<keyword evidence="3" id="KW-1185">Reference proteome</keyword>
<sequence length="174" mass="19600">MDDTLQIASNSRNSPPHWSLQADTSDDFDFEYYASKNRRRTIPLETRSPRSTENSYALHGVGSLLRRIFHVSTRRRTVQRSILSPRTGLPAPSRFTRARRSIGSFGNRRENDIPSATSVHRLTCLLKPSARSPPSSVHHSPIPLTSTLIPVSSITRFPQDGSKNHAVWLESLIE</sequence>
<evidence type="ECO:0000256" key="1">
    <source>
        <dbReference type="SAM" id="MobiDB-lite"/>
    </source>
</evidence>